<gene>
    <name evidence="2" type="ORF">GE300_08070</name>
</gene>
<reference evidence="2 3" key="1">
    <citation type="submission" date="2019-10" db="EMBL/GenBank/DDBJ databases">
        <title>Cognatihalovulum marinum gen. nov. sp. nov., a new member of the family Rhodobacteraceae isolated from deep seawater of the Northwest Indian Ocean.</title>
        <authorList>
            <person name="Ruan C."/>
            <person name="Wang J."/>
            <person name="Zheng X."/>
            <person name="Song L."/>
            <person name="Zhu Y."/>
            <person name="Huang Y."/>
            <person name="Lu Z."/>
            <person name="Du W."/>
            <person name="Huang L."/>
            <person name="Dai X."/>
        </authorList>
    </citation>
    <scope>NUCLEOTIDE SEQUENCE [LARGE SCALE GENOMIC DNA]</scope>
    <source>
        <strain evidence="2 3">2CG4</strain>
    </source>
</reference>
<organism evidence="2 3">
    <name type="scientific">Halovulum marinum</name>
    <dbReference type="NCBI Taxonomy" id="2662447"/>
    <lineage>
        <taxon>Bacteria</taxon>
        <taxon>Pseudomonadati</taxon>
        <taxon>Pseudomonadota</taxon>
        <taxon>Alphaproteobacteria</taxon>
        <taxon>Rhodobacterales</taxon>
        <taxon>Paracoccaceae</taxon>
        <taxon>Halovulum</taxon>
    </lineage>
</organism>
<sequence>MGATGSRIDGSARERSGPARPPVALVLPVPPAGVGRVHGLPRSGNHAVIKWILRNLPHRDHVFLNNCAPFRDPMAHHGEAEVNGGRVRQKMRAQGDCGPALARLTGEDGPFLLMSYERWVPSMEPEGDGRLSRQLDDGRIDFQVLVYRSPLNWLASLLVLQRRRAEARGAPEAADGIVATQLARYQGMLVALHRDALPGITPVCYDRWFASAAHRAALLQTLGLPVRDNRLGRVSNYGGGSSFQDLRNADGLGVLSRWMELMPDPGYRAHLAQAAQNEAFMAAMAALFPVDADVMASERL</sequence>
<evidence type="ECO:0008006" key="4">
    <source>
        <dbReference type="Google" id="ProtNLM"/>
    </source>
</evidence>
<evidence type="ECO:0000256" key="1">
    <source>
        <dbReference type="SAM" id="MobiDB-lite"/>
    </source>
</evidence>
<accession>A0A6L5YZ29</accession>
<dbReference type="AlphaFoldDB" id="A0A6L5YZ29"/>
<comment type="caution">
    <text evidence="2">The sequence shown here is derived from an EMBL/GenBank/DDBJ whole genome shotgun (WGS) entry which is preliminary data.</text>
</comment>
<keyword evidence="3" id="KW-1185">Reference proteome</keyword>
<dbReference type="RefSeq" id="WP_154446045.1">
    <property type="nucleotide sequence ID" value="NZ_WIND01000004.1"/>
</dbReference>
<protein>
    <recommendedName>
        <fullName evidence="4">Sulfotransferase family protein</fullName>
    </recommendedName>
</protein>
<feature type="region of interest" description="Disordered" evidence="1">
    <location>
        <begin position="1"/>
        <end position="23"/>
    </location>
</feature>
<evidence type="ECO:0000313" key="2">
    <source>
        <dbReference type="EMBL" id="MSU89571.1"/>
    </source>
</evidence>
<name>A0A6L5YZ29_9RHOB</name>
<proteinExistence type="predicted"/>
<dbReference type="Proteomes" id="UP000474957">
    <property type="component" value="Unassembled WGS sequence"/>
</dbReference>
<dbReference type="EMBL" id="WIND01000004">
    <property type="protein sequence ID" value="MSU89571.1"/>
    <property type="molecule type" value="Genomic_DNA"/>
</dbReference>
<evidence type="ECO:0000313" key="3">
    <source>
        <dbReference type="Proteomes" id="UP000474957"/>
    </source>
</evidence>